<dbReference type="PROSITE" id="PS50280">
    <property type="entry name" value="SET"/>
    <property type="match status" value="1"/>
</dbReference>
<protein>
    <submittedName>
        <fullName evidence="13">Histone-lysine N-methyltransferase SETMAR</fullName>
    </submittedName>
</protein>
<evidence type="ECO:0000256" key="7">
    <source>
        <dbReference type="ARBA" id="ARBA00022833"/>
    </source>
</evidence>
<dbReference type="AlphaFoldDB" id="A0A183J829"/>
<accession>A0A183J829</accession>
<evidence type="ECO:0000259" key="9">
    <source>
        <dbReference type="PROSITE" id="PS50867"/>
    </source>
</evidence>
<dbReference type="InterPro" id="IPR007728">
    <property type="entry name" value="Pre-SET_dom"/>
</dbReference>
<sequence>MNFEYIATSIPGPGSDANDFQLTYDGCSCSGACRSNRNCECLRFDNNYEGDRLKYLNPSYVVLECGSNCACNNSIELCTNRLVQNGIRVPLDCGQFVCEYAGEIISVDEARQRYRSIFPDGSNYIFILREYFSGSESPCVTCIDPRRKGNLGRFVNHSCMPNLLMVPVRYDVQIPHFGLFANRRIQAGEELSYSYGELKQCFCGSESCCGFLPYDPLL</sequence>
<proteinExistence type="predicted"/>
<dbReference type="PANTHER" id="PTHR46223">
    <property type="entry name" value="HISTONE-LYSINE N-METHYLTRANSFERASE SUV39H"/>
    <property type="match status" value="1"/>
</dbReference>
<name>A0A183J829_9BILA</name>
<keyword evidence="3" id="KW-0489">Methyltransferase</keyword>
<evidence type="ECO:0000313" key="12">
    <source>
        <dbReference type="Proteomes" id="UP000270296"/>
    </source>
</evidence>
<dbReference type="WBParaSite" id="SBAD_0001242701-mRNA-1">
    <property type="protein sequence ID" value="SBAD_0001242701-mRNA-1"/>
    <property type="gene ID" value="SBAD_0001242701"/>
</dbReference>
<reference evidence="11 12" key="2">
    <citation type="submission" date="2018-11" db="EMBL/GenBank/DDBJ databases">
        <authorList>
            <consortium name="Pathogen Informatics"/>
        </authorList>
    </citation>
    <scope>NUCLEOTIDE SEQUENCE [LARGE SCALE GENOMIC DNA]</scope>
</reference>
<evidence type="ECO:0000256" key="6">
    <source>
        <dbReference type="ARBA" id="ARBA00022723"/>
    </source>
</evidence>
<dbReference type="PROSITE" id="PS50867">
    <property type="entry name" value="PRE_SET"/>
    <property type="match status" value="1"/>
</dbReference>
<keyword evidence="4" id="KW-0808">Transferase</keyword>
<reference evidence="13" key="1">
    <citation type="submission" date="2016-06" db="UniProtKB">
        <authorList>
            <consortium name="WormBaseParasite"/>
        </authorList>
    </citation>
    <scope>IDENTIFICATION</scope>
</reference>
<dbReference type="Proteomes" id="UP000270296">
    <property type="component" value="Unassembled WGS sequence"/>
</dbReference>
<evidence type="ECO:0000256" key="2">
    <source>
        <dbReference type="ARBA" id="ARBA00022454"/>
    </source>
</evidence>
<dbReference type="InterPro" id="IPR001214">
    <property type="entry name" value="SET_dom"/>
</dbReference>
<dbReference type="GO" id="GO:0005634">
    <property type="term" value="C:nucleus"/>
    <property type="evidence" value="ECO:0007669"/>
    <property type="project" value="InterPro"/>
</dbReference>
<evidence type="ECO:0000259" key="10">
    <source>
        <dbReference type="PROSITE" id="PS50868"/>
    </source>
</evidence>
<evidence type="ECO:0000313" key="13">
    <source>
        <dbReference type="WBParaSite" id="SBAD_0001242701-mRNA-1"/>
    </source>
</evidence>
<dbReference type="GO" id="GO:0042054">
    <property type="term" value="F:histone methyltransferase activity"/>
    <property type="evidence" value="ECO:0007669"/>
    <property type="project" value="InterPro"/>
</dbReference>
<dbReference type="PANTHER" id="PTHR46223:SF3">
    <property type="entry name" value="HISTONE-LYSINE N-METHYLTRANSFERASE SET-23"/>
    <property type="match status" value="1"/>
</dbReference>
<evidence type="ECO:0000256" key="5">
    <source>
        <dbReference type="ARBA" id="ARBA00022691"/>
    </source>
</evidence>
<keyword evidence="5" id="KW-0949">S-adenosyl-L-methionine</keyword>
<dbReference type="OrthoDB" id="616263at2759"/>
<keyword evidence="12" id="KW-1185">Reference proteome</keyword>
<dbReference type="InterPro" id="IPR003616">
    <property type="entry name" value="Post-SET_dom"/>
</dbReference>
<keyword evidence="6" id="KW-0479">Metal-binding</keyword>
<dbReference type="Pfam" id="PF05033">
    <property type="entry name" value="Pre-SET"/>
    <property type="match status" value="1"/>
</dbReference>
<organism evidence="13">
    <name type="scientific">Soboliphyme baturini</name>
    <dbReference type="NCBI Taxonomy" id="241478"/>
    <lineage>
        <taxon>Eukaryota</taxon>
        <taxon>Metazoa</taxon>
        <taxon>Ecdysozoa</taxon>
        <taxon>Nematoda</taxon>
        <taxon>Enoplea</taxon>
        <taxon>Dorylaimia</taxon>
        <taxon>Dioctophymatida</taxon>
        <taxon>Dioctophymatoidea</taxon>
        <taxon>Soboliphymatidae</taxon>
        <taxon>Soboliphyme</taxon>
    </lineage>
</organism>
<gene>
    <name evidence="11" type="ORF">SBAD_LOCUS12027</name>
</gene>
<dbReference type="Gene3D" id="2.170.270.10">
    <property type="entry name" value="SET domain"/>
    <property type="match status" value="1"/>
</dbReference>
<feature type="domain" description="SET" evidence="8">
    <location>
        <begin position="73"/>
        <end position="196"/>
    </location>
</feature>
<dbReference type="InterPro" id="IPR046341">
    <property type="entry name" value="SET_dom_sf"/>
</dbReference>
<evidence type="ECO:0000256" key="4">
    <source>
        <dbReference type="ARBA" id="ARBA00022679"/>
    </source>
</evidence>
<dbReference type="SUPFAM" id="SSF82199">
    <property type="entry name" value="SET domain"/>
    <property type="match status" value="1"/>
</dbReference>
<dbReference type="GO" id="GO:0032259">
    <property type="term" value="P:methylation"/>
    <property type="evidence" value="ECO:0007669"/>
    <property type="project" value="UniProtKB-KW"/>
</dbReference>
<dbReference type="SMART" id="SM00317">
    <property type="entry name" value="SET"/>
    <property type="match status" value="1"/>
</dbReference>
<evidence type="ECO:0000259" key="8">
    <source>
        <dbReference type="PROSITE" id="PS50280"/>
    </source>
</evidence>
<dbReference type="GO" id="GO:0008270">
    <property type="term" value="F:zinc ion binding"/>
    <property type="evidence" value="ECO:0007669"/>
    <property type="project" value="InterPro"/>
</dbReference>
<evidence type="ECO:0000313" key="11">
    <source>
        <dbReference type="EMBL" id="VDP44860.1"/>
    </source>
</evidence>
<keyword evidence="2" id="KW-0158">Chromosome</keyword>
<dbReference type="EMBL" id="UZAM01016807">
    <property type="protein sequence ID" value="VDP44860.1"/>
    <property type="molecule type" value="Genomic_DNA"/>
</dbReference>
<dbReference type="Pfam" id="PF00856">
    <property type="entry name" value="SET"/>
    <property type="match status" value="1"/>
</dbReference>
<feature type="domain" description="Pre-SET" evidence="9">
    <location>
        <begin position="25"/>
        <end position="86"/>
    </location>
</feature>
<feature type="domain" description="Post-SET" evidence="10">
    <location>
        <begin position="197"/>
        <end position="213"/>
    </location>
</feature>
<dbReference type="GO" id="GO:0005694">
    <property type="term" value="C:chromosome"/>
    <property type="evidence" value="ECO:0007669"/>
    <property type="project" value="UniProtKB-SubCell"/>
</dbReference>
<dbReference type="InterPro" id="IPR050973">
    <property type="entry name" value="H3K9_Histone-Lys_N-MTase"/>
</dbReference>
<comment type="subcellular location">
    <subcellularLocation>
        <location evidence="1">Chromosome</location>
    </subcellularLocation>
</comment>
<keyword evidence="7" id="KW-0862">Zinc</keyword>
<evidence type="ECO:0000256" key="3">
    <source>
        <dbReference type="ARBA" id="ARBA00022603"/>
    </source>
</evidence>
<dbReference type="PROSITE" id="PS50868">
    <property type="entry name" value="POST_SET"/>
    <property type="match status" value="1"/>
</dbReference>
<evidence type="ECO:0000256" key="1">
    <source>
        <dbReference type="ARBA" id="ARBA00004286"/>
    </source>
</evidence>